<dbReference type="Pfam" id="PF21205">
    <property type="entry name" value="Rep3_C"/>
    <property type="match status" value="1"/>
</dbReference>
<dbReference type="Proteomes" id="UP000045039">
    <property type="component" value="Unassembled WGS sequence"/>
</dbReference>
<dbReference type="InterPro" id="IPR036388">
    <property type="entry name" value="WH-like_DNA-bd_sf"/>
</dbReference>
<accession>A0A9P1R7J1</accession>
<dbReference type="AlphaFoldDB" id="A0A9P1R7J1"/>
<dbReference type="Pfam" id="PF01051">
    <property type="entry name" value="Rep3_N"/>
    <property type="match status" value="1"/>
</dbReference>
<organism evidence="3 4">
    <name type="scientific">Pseudomonas aeruginosa</name>
    <dbReference type="NCBI Taxonomy" id="287"/>
    <lineage>
        <taxon>Bacteria</taxon>
        <taxon>Pseudomonadati</taxon>
        <taxon>Pseudomonadota</taxon>
        <taxon>Gammaproteobacteria</taxon>
        <taxon>Pseudomonadales</taxon>
        <taxon>Pseudomonadaceae</taxon>
        <taxon>Pseudomonas</taxon>
    </lineage>
</organism>
<proteinExistence type="inferred from homology"/>
<evidence type="ECO:0000259" key="2">
    <source>
        <dbReference type="Pfam" id="PF01051"/>
    </source>
</evidence>
<comment type="caution">
    <text evidence="3">The sequence shown here is derived from an EMBL/GenBank/DDBJ whole genome shotgun (WGS) entry which is preliminary data.</text>
</comment>
<dbReference type="GO" id="GO:0006270">
    <property type="term" value="P:DNA replication initiation"/>
    <property type="evidence" value="ECO:0007669"/>
    <property type="project" value="InterPro"/>
</dbReference>
<dbReference type="InterPro" id="IPR036390">
    <property type="entry name" value="WH_DNA-bd_sf"/>
</dbReference>
<sequence length="350" mass="40029">MTTKIMWDIIDANGKNEWGVTTALASATIKEGVCTYAYSHALRTKLYNPELYARIDLLTISRFNSGHALALYENCARYRAIRQTPVFPLRVFRDLLGVGSSAYYDEFKQLNRKVIQPAIKEINTVSDIQIDVELQREKRKVVGVKFLIQENNQGLLSIDSPTSFNTALMTRLQESFLLTEAQAKESLALHSEDRIEAVMSYVADRYRDGKIRNGSKALAPYFLKILKEGDIAPLKTNLDESPKITNAPVQAGLLEDDLQIRREYNSFRKQKVDEYLSGLSQEQREELNHDFEKTLVGQRLIMKKWREYLDTGEGSAMVVNGFYQFIANRFLPDYEAGLQVFQSIREGIKT</sequence>
<dbReference type="SUPFAM" id="SSF46785">
    <property type="entry name" value="Winged helix' DNA-binding domain"/>
    <property type="match status" value="1"/>
</dbReference>
<dbReference type="GO" id="GO:0003887">
    <property type="term" value="F:DNA-directed DNA polymerase activity"/>
    <property type="evidence" value="ECO:0007669"/>
    <property type="project" value="InterPro"/>
</dbReference>
<feature type="domain" description="Initiator Rep protein WH1" evidence="2">
    <location>
        <begin position="9"/>
        <end position="75"/>
    </location>
</feature>
<dbReference type="Gene3D" id="1.10.10.10">
    <property type="entry name" value="Winged helix-like DNA-binding domain superfamily/Winged helix DNA-binding domain"/>
    <property type="match status" value="1"/>
</dbReference>
<comment type="similarity">
    <text evidence="1">Belongs to the initiator RepB protein family.</text>
</comment>
<evidence type="ECO:0000313" key="4">
    <source>
        <dbReference type="Proteomes" id="UP000045039"/>
    </source>
</evidence>
<protein>
    <submittedName>
        <fullName evidence="3">Initiator Replication protein</fullName>
    </submittedName>
</protein>
<evidence type="ECO:0000256" key="1">
    <source>
        <dbReference type="ARBA" id="ARBA00038283"/>
    </source>
</evidence>
<reference evidence="4" key="1">
    <citation type="submission" date="2015-06" db="EMBL/GenBank/DDBJ databases">
        <authorList>
            <person name="Radhakrishnan Rajesh"/>
            <person name="Underwood Anthony"/>
            <person name="Al-Shahib Ali"/>
        </authorList>
    </citation>
    <scope>NUCLEOTIDE SEQUENCE [LARGE SCALE GENOMIC DNA]</scope>
    <source>
        <strain evidence="4">P19_London_7_VIM_2_05_10</strain>
    </source>
</reference>
<dbReference type="EMBL" id="CVVU01000234">
    <property type="protein sequence ID" value="CRP64446.1"/>
    <property type="molecule type" value="Genomic_DNA"/>
</dbReference>
<dbReference type="InterPro" id="IPR000525">
    <property type="entry name" value="Initiator_Rep_WH1"/>
</dbReference>
<evidence type="ECO:0000313" key="3">
    <source>
        <dbReference type="EMBL" id="CRP64446.1"/>
    </source>
</evidence>
<name>A0A9P1R7J1_PSEAI</name>
<gene>
    <name evidence="3" type="ORF">PAERUG_P19_London_7_VIM_2_05_10_05105</name>
</gene>